<dbReference type="InterPro" id="IPR005821">
    <property type="entry name" value="Ion_trans_dom"/>
</dbReference>
<evidence type="ECO:0000313" key="16">
    <source>
        <dbReference type="EMBL" id="CAD8347942.1"/>
    </source>
</evidence>
<keyword evidence="6" id="KW-0106">Calcium</keyword>
<evidence type="ECO:0000256" key="9">
    <source>
        <dbReference type="ARBA" id="ARBA00023065"/>
    </source>
</evidence>
<name>A0A6T8RWP8_9DINO</name>
<keyword evidence="7" id="KW-0851">Voltage-gated channel</keyword>
<evidence type="ECO:0000256" key="10">
    <source>
        <dbReference type="ARBA" id="ARBA00023136"/>
    </source>
</evidence>
<keyword evidence="10 13" id="KW-0472">Membrane</keyword>
<evidence type="ECO:0000256" key="4">
    <source>
        <dbReference type="ARBA" id="ARBA00022673"/>
    </source>
</evidence>
<evidence type="ECO:0000313" key="15">
    <source>
        <dbReference type="EMBL" id="CAD8347941.1"/>
    </source>
</evidence>
<keyword evidence="12" id="KW-0407">Ion channel</keyword>
<keyword evidence="11" id="KW-0325">Glycoprotein</keyword>
<evidence type="ECO:0000256" key="11">
    <source>
        <dbReference type="ARBA" id="ARBA00023180"/>
    </source>
</evidence>
<keyword evidence="3" id="KW-0109">Calcium transport</keyword>
<dbReference type="Gene3D" id="1.20.120.350">
    <property type="entry name" value="Voltage-gated potassium channels. Chain C"/>
    <property type="match status" value="1"/>
</dbReference>
<proteinExistence type="predicted"/>
<evidence type="ECO:0000256" key="2">
    <source>
        <dbReference type="ARBA" id="ARBA00022448"/>
    </source>
</evidence>
<dbReference type="PANTHER" id="PTHR45628:SF7">
    <property type="entry name" value="VOLTAGE-DEPENDENT CALCIUM CHANNEL TYPE A SUBUNIT ALPHA-1"/>
    <property type="match status" value="1"/>
</dbReference>
<evidence type="ECO:0000256" key="1">
    <source>
        <dbReference type="ARBA" id="ARBA00004141"/>
    </source>
</evidence>
<evidence type="ECO:0000256" key="13">
    <source>
        <dbReference type="SAM" id="Phobius"/>
    </source>
</evidence>
<evidence type="ECO:0000256" key="6">
    <source>
        <dbReference type="ARBA" id="ARBA00022837"/>
    </source>
</evidence>
<feature type="transmembrane region" description="Helical" evidence="13">
    <location>
        <begin position="171"/>
        <end position="194"/>
    </location>
</feature>
<dbReference type="GO" id="GO:0098703">
    <property type="term" value="P:calcium ion import across plasma membrane"/>
    <property type="evidence" value="ECO:0007669"/>
    <property type="project" value="TreeGrafter"/>
</dbReference>
<feature type="domain" description="Ion transport" evidence="14">
    <location>
        <begin position="39"/>
        <end position="189"/>
    </location>
</feature>
<evidence type="ECO:0000256" key="12">
    <source>
        <dbReference type="ARBA" id="ARBA00023303"/>
    </source>
</evidence>
<dbReference type="InterPro" id="IPR050599">
    <property type="entry name" value="VDCC_alpha-1_subunit"/>
</dbReference>
<reference evidence="16" key="1">
    <citation type="submission" date="2021-01" db="EMBL/GenBank/DDBJ databases">
        <authorList>
            <person name="Corre E."/>
            <person name="Pelletier E."/>
            <person name="Niang G."/>
            <person name="Scheremetjew M."/>
            <person name="Finn R."/>
            <person name="Kale V."/>
            <person name="Holt S."/>
            <person name="Cochrane G."/>
            <person name="Meng A."/>
            <person name="Brown T."/>
            <person name="Cohen L."/>
        </authorList>
    </citation>
    <scope>NUCLEOTIDE SEQUENCE</scope>
    <source>
        <strain evidence="16">Pbaha01</strain>
    </source>
</reference>
<dbReference type="PANTHER" id="PTHR45628">
    <property type="entry name" value="VOLTAGE-DEPENDENT CALCIUM CHANNEL TYPE A SUBUNIT ALPHA-1"/>
    <property type="match status" value="1"/>
</dbReference>
<dbReference type="EMBL" id="HBEG01006183">
    <property type="protein sequence ID" value="CAD8347942.1"/>
    <property type="molecule type" value="Transcribed_RNA"/>
</dbReference>
<evidence type="ECO:0000256" key="3">
    <source>
        <dbReference type="ARBA" id="ARBA00022568"/>
    </source>
</evidence>
<keyword evidence="8 13" id="KW-1133">Transmembrane helix</keyword>
<keyword evidence="2" id="KW-0813">Transport</keyword>
<comment type="subcellular location">
    <subcellularLocation>
        <location evidence="1">Membrane</location>
        <topology evidence="1">Multi-pass membrane protein</topology>
    </subcellularLocation>
</comment>
<dbReference type="SUPFAM" id="SSF81324">
    <property type="entry name" value="Voltage-gated potassium channels"/>
    <property type="match status" value="1"/>
</dbReference>
<accession>A0A6T8RWP8</accession>
<dbReference type="AlphaFoldDB" id="A0A6T8RWP8"/>
<dbReference type="Pfam" id="PF00520">
    <property type="entry name" value="Ion_trans"/>
    <property type="match status" value="1"/>
</dbReference>
<organism evidence="16">
    <name type="scientific">Pyrodinium bahamense</name>
    <dbReference type="NCBI Taxonomy" id="73915"/>
    <lineage>
        <taxon>Eukaryota</taxon>
        <taxon>Sar</taxon>
        <taxon>Alveolata</taxon>
        <taxon>Dinophyceae</taxon>
        <taxon>Gonyaulacales</taxon>
        <taxon>Pyrocystaceae</taxon>
        <taxon>Pyrodinium</taxon>
    </lineage>
</organism>
<keyword evidence="5 13" id="KW-0812">Transmembrane</keyword>
<dbReference type="GO" id="GO:0008331">
    <property type="term" value="F:high voltage-gated calcium channel activity"/>
    <property type="evidence" value="ECO:0007669"/>
    <property type="project" value="TreeGrafter"/>
</dbReference>
<keyword evidence="9" id="KW-0406">Ion transport</keyword>
<evidence type="ECO:0000256" key="7">
    <source>
        <dbReference type="ARBA" id="ARBA00022882"/>
    </source>
</evidence>
<dbReference type="GO" id="GO:0005891">
    <property type="term" value="C:voltage-gated calcium channel complex"/>
    <property type="evidence" value="ECO:0007669"/>
    <property type="project" value="TreeGrafter"/>
</dbReference>
<gene>
    <name evidence="15" type="ORF">PBAH0796_LOCUS3680</name>
    <name evidence="16" type="ORF">PBAH0796_LOCUS3681</name>
</gene>
<evidence type="ECO:0000256" key="8">
    <source>
        <dbReference type="ARBA" id="ARBA00022989"/>
    </source>
</evidence>
<feature type="transmembrane region" description="Helical" evidence="13">
    <location>
        <begin position="38"/>
        <end position="55"/>
    </location>
</feature>
<evidence type="ECO:0000259" key="14">
    <source>
        <dbReference type="Pfam" id="PF00520"/>
    </source>
</evidence>
<keyword evidence="4" id="KW-0107">Calcium channel</keyword>
<sequence length="212" mass="23816">MAPGPTNPGGHANQALADYELVYQPKFVNVRGSRWTNGGYVLIGCSTVIMVMQAIRVEPTWLWKRADDVTTVLFTLELLLRIIELEYEFFIGDERTWNFFDSLVVTISIVSMVLSAKAAQDHNHSGHSSLAQMKVLRTLRLLRLFRIFRALKSVEKVNQCVENVLTSLVKFFIGLIILAALCAVFSTVVVAGWAGAKAWLREHNLPELPQID</sequence>
<protein>
    <recommendedName>
        <fullName evidence="14">Ion transport domain-containing protein</fullName>
    </recommendedName>
</protein>
<dbReference type="InterPro" id="IPR027359">
    <property type="entry name" value="Volt_channel_dom_sf"/>
</dbReference>
<evidence type="ECO:0000256" key="5">
    <source>
        <dbReference type="ARBA" id="ARBA00022692"/>
    </source>
</evidence>
<dbReference type="EMBL" id="HBEG01006182">
    <property type="protein sequence ID" value="CAD8347941.1"/>
    <property type="molecule type" value="Transcribed_RNA"/>
</dbReference>